<dbReference type="InterPro" id="IPR038926">
    <property type="entry name" value="CEP55"/>
</dbReference>
<organism evidence="7 8">
    <name type="scientific">Mohoua ochrocephala</name>
    <dbReference type="NCBI Taxonomy" id="874463"/>
    <lineage>
        <taxon>Eukaryota</taxon>
        <taxon>Metazoa</taxon>
        <taxon>Chordata</taxon>
        <taxon>Craniata</taxon>
        <taxon>Vertebrata</taxon>
        <taxon>Euteleostomi</taxon>
        <taxon>Archelosauria</taxon>
        <taxon>Archosauria</taxon>
        <taxon>Dinosauria</taxon>
        <taxon>Saurischia</taxon>
        <taxon>Theropoda</taxon>
        <taxon>Coelurosauria</taxon>
        <taxon>Aves</taxon>
        <taxon>Neognathae</taxon>
        <taxon>Neoaves</taxon>
        <taxon>Telluraves</taxon>
        <taxon>Australaves</taxon>
        <taxon>Passeriformes</taxon>
        <taxon>Meliphagoidea</taxon>
        <taxon>Acanthizidae</taxon>
        <taxon>Mohoua</taxon>
    </lineage>
</organism>
<dbReference type="GO" id="GO:0045184">
    <property type="term" value="P:establishment of protein localization"/>
    <property type="evidence" value="ECO:0007669"/>
    <property type="project" value="TreeGrafter"/>
</dbReference>
<dbReference type="Proteomes" id="UP000586926">
    <property type="component" value="Unassembled WGS sequence"/>
</dbReference>
<comment type="subcellular location">
    <subcellularLocation>
        <location evidence="1">Cytoplasm</location>
    </subcellularLocation>
</comment>
<evidence type="ECO:0000313" key="8">
    <source>
        <dbReference type="Proteomes" id="UP000586926"/>
    </source>
</evidence>
<protein>
    <submittedName>
        <fullName evidence="7">CEP55 protein</fullName>
    </submittedName>
</protein>
<comment type="caution">
    <text evidence="7">The sequence shown here is derived from an EMBL/GenBank/DDBJ whole genome shotgun (WGS) entry which is preliminary data.</text>
</comment>
<feature type="region of interest" description="Disordered" evidence="5">
    <location>
        <begin position="1"/>
        <end position="56"/>
    </location>
</feature>
<evidence type="ECO:0000256" key="3">
    <source>
        <dbReference type="ARBA" id="ARBA00023054"/>
    </source>
</evidence>
<accession>A0A7K7X146</accession>
<dbReference type="GO" id="GO:0051896">
    <property type="term" value="P:regulation of phosphatidylinositol 3-kinase/protein kinase B signal transduction"/>
    <property type="evidence" value="ECO:0007669"/>
    <property type="project" value="InterPro"/>
</dbReference>
<feature type="non-terminal residue" evidence="7">
    <location>
        <position position="460"/>
    </location>
</feature>
<dbReference type="PANTHER" id="PTHR31838">
    <property type="entry name" value="CENTROSOMAL PROTEIN OF 55 KDA"/>
    <property type="match status" value="1"/>
</dbReference>
<gene>
    <name evidence="7" type="primary">Cep55</name>
    <name evidence="7" type="ORF">MOHOCH_R00114</name>
</gene>
<name>A0A7K7X146_9PASS</name>
<reference evidence="7 8" key="1">
    <citation type="submission" date="2019-09" db="EMBL/GenBank/DDBJ databases">
        <title>Bird 10,000 Genomes (B10K) Project - Family phase.</title>
        <authorList>
            <person name="Zhang G."/>
        </authorList>
    </citation>
    <scope>NUCLEOTIDE SEQUENCE [LARGE SCALE GENOMIC DNA]</scope>
    <source>
        <strain evidence="7">B10K-DU-030-22</strain>
        <tissue evidence="7">Blood</tissue>
    </source>
</reference>
<evidence type="ECO:0000259" key="6">
    <source>
        <dbReference type="Pfam" id="PF12180"/>
    </source>
</evidence>
<feature type="domain" description="TSG101 and ALIX binding" evidence="6">
    <location>
        <begin position="179"/>
        <end position="206"/>
    </location>
</feature>
<dbReference type="Gene3D" id="1.20.5.1180">
    <property type="entry name" value="Geminin coiled-coil domain"/>
    <property type="match status" value="1"/>
</dbReference>
<keyword evidence="8" id="KW-1185">Reference proteome</keyword>
<keyword evidence="2" id="KW-0963">Cytoplasm</keyword>
<dbReference type="GO" id="GO:0000281">
    <property type="term" value="P:mitotic cytokinesis"/>
    <property type="evidence" value="ECO:0007669"/>
    <property type="project" value="InterPro"/>
</dbReference>
<evidence type="ECO:0000256" key="1">
    <source>
        <dbReference type="ARBA" id="ARBA00004496"/>
    </source>
</evidence>
<dbReference type="GO" id="GO:0030496">
    <property type="term" value="C:midbody"/>
    <property type="evidence" value="ECO:0007669"/>
    <property type="project" value="TreeGrafter"/>
</dbReference>
<feature type="coiled-coil region" evidence="4">
    <location>
        <begin position="253"/>
        <end position="336"/>
    </location>
</feature>
<dbReference type="GO" id="GO:0005737">
    <property type="term" value="C:cytoplasm"/>
    <property type="evidence" value="ECO:0007669"/>
    <property type="project" value="UniProtKB-SubCell"/>
</dbReference>
<sequence length="460" mass="52937">MNAKTAIERIIGKGGLKSGNSRADSGLEKGKQEGAAPRRSMEEVATGKGKMTDPERSGLLQKILSLEKEREKYNHLLGEKDREIQNLKDKLRSKTKNSEVSLLQNQLEEKTKEAERREQLLCSLSEEINRLKCNLSAVMAKCSDLENKASSTSQASQVSAEEILQLQTGICAYQAPIPALEKNQQWLLYDQQREAYVRGLLGRIFELEQKAEIVSQQESKSDSEGHLQEEKQEYYDQLLLTAKRDPETERRTITQLRSELNELKKTYEETQGEMMSLNALLQSQRVAEMKTQENENKMKEKAQRLKQENETIKEQLREEKEKSEDLLCQVQLLRKSLLRQEAEHTRIALMEQQIQICTTDLENGKLDRQNLKHQLHQVLKELHKAKEKITRLEPLKLQESEPQGDLQAVFDKKLTTYDRSPPLKHSSCLNESFLECPRCKVAYPTSQHRELLAHIDICTA</sequence>
<evidence type="ECO:0000256" key="5">
    <source>
        <dbReference type="SAM" id="MobiDB-lite"/>
    </source>
</evidence>
<evidence type="ECO:0000256" key="4">
    <source>
        <dbReference type="SAM" id="Coils"/>
    </source>
</evidence>
<dbReference type="AlphaFoldDB" id="A0A7K7X146"/>
<keyword evidence="3 4" id="KW-0175">Coiled coil</keyword>
<proteinExistence type="predicted"/>
<evidence type="ECO:0000313" key="7">
    <source>
        <dbReference type="EMBL" id="NXA59251.1"/>
    </source>
</evidence>
<dbReference type="Gene3D" id="1.20.5.990">
    <property type="entry name" value="Nemo cc2-lz domain - 1d5 darpin complex"/>
    <property type="match status" value="1"/>
</dbReference>
<feature type="non-terminal residue" evidence="7">
    <location>
        <position position="1"/>
    </location>
</feature>
<dbReference type="InterPro" id="IPR022008">
    <property type="entry name" value="EABR"/>
</dbReference>
<feature type="coiled-coil region" evidence="4">
    <location>
        <begin position="66"/>
        <end position="148"/>
    </location>
</feature>
<feature type="compositionally biased region" description="Basic and acidic residues" evidence="5">
    <location>
        <begin position="1"/>
        <end position="11"/>
    </location>
</feature>
<dbReference type="PANTHER" id="PTHR31838:SF1">
    <property type="entry name" value="CENTROSOMAL PROTEIN OF 55 KDA"/>
    <property type="match status" value="1"/>
</dbReference>
<feature type="coiled-coil region" evidence="4">
    <location>
        <begin position="361"/>
        <end position="388"/>
    </location>
</feature>
<dbReference type="EMBL" id="VZTA01002948">
    <property type="protein sequence ID" value="NXA59251.1"/>
    <property type="molecule type" value="Genomic_DNA"/>
</dbReference>
<dbReference type="Pfam" id="PF12180">
    <property type="entry name" value="EABR"/>
    <property type="match status" value="1"/>
</dbReference>
<evidence type="ECO:0000256" key="2">
    <source>
        <dbReference type="ARBA" id="ARBA00022490"/>
    </source>
</evidence>